<proteinExistence type="inferred from homology"/>
<evidence type="ECO:0000256" key="1">
    <source>
        <dbReference type="ARBA" id="ARBA00008348"/>
    </source>
</evidence>
<dbReference type="FunFam" id="3.10.290.10:FF:000003">
    <property type="entry name" value="Pseudouridine synthase"/>
    <property type="match status" value="1"/>
</dbReference>
<dbReference type="GO" id="GO:0120159">
    <property type="term" value="F:rRNA pseudouridine synthase activity"/>
    <property type="evidence" value="ECO:0007669"/>
    <property type="project" value="UniProtKB-ARBA"/>
</dbReference>
<dbReference type="PANTHER" id="PTHR47683">
    <property type="entry name" value="PSEUDOURIDINE SYNTHASE FAMILY PROTEIN-RELATED"/>
    <property type="match status" value="1"/>
</dbReference>
<protein>
    <submittedName>
        <fullName evidence="6">23S rRNA pseudouridine2605 synthase</fullName>
    </submittedName>
</protein>
<evidence type="ECO:0000256" key="2">
    <source>
        <dbReference type="ARBA" id="ARBA00023235"/>
    </source>
</evidence>
<dbReference type="InterPro" id="IPR020103">
    <property type="entry name" value="PsdUridine_synth_cat_dom_sf"/>
</dbReference>
<dbReference type="Pfam" id="PF00849">
    <property type="entry name" value="PseudoU_synth_2"/>
    <property type="match status" value="1"/>
</dbReference>
<dbReference type="InterPro" id="IPR006145">
    <property type="entry name" value="PsdUridine_synth_RsuA/RluA"/>
</dbReference>
<gene>
    <name evidence="6" type="ORF">SAMN05660313_02929</name>
</gene>
<feature type="domain" description="RNA-binding S4" evidence="5">
    <location>
        <begin position="45"/>
        <end position="106"/>
    </location>
</feature>
<dbReference type="Gene3D" id="3.30.70.1560">
    <property type="entry name" value="Alpha-L RNA-binding motif"/>
    <property type="match status" value="1"/>
</dbReference>
<dbReference type="SMART" id="SM00363">
    <property type="entry name" value="S4"/>
    <property type="match status" value="1"/>
</dbReference>
<dbReference type="Gene3D" id="3.10.290.10">
    <property type="entry name" value="RNA-binding S4 domain"/>
    <property type="match status" value="1"/>
</dbReference>
<dbReference type="SUPFAM" id="SSF55174">
    <property type="entry name" value="Alpha-L RNA-binding motif"/>
    <property type="match status" value="1"/>
</dbReference>
<accession>A0A1K1QTN2</accession>
<dbReference type="InterPro" id="IPR020094">
    <property type="entry name" value="TruA/RsuA/RluB/E/F_N"/>
</dbReference>
<dbReference type="InterPro" id="IPR002942">
    <property type="entry name" value="S4_RNA-bd"/>
</dbReference>
<evidence type="ECO:0000259" key="5">
    <source>
        <dbReference type="SMART" id="SM00363"/>
    </source>
</evidence>
<dbReference type="OrthoDB" id="9807213at2"/>
<dbReference type="RefSeq" id="WP_072304558.1">
    <property type="nucleotide sequence ID" value="NZ_FPIY01000005.1"/>
</dbReference>
<evidence type="ECO:0000256" key="3">
    <source>
        <dbReference type="PROSITE-ProRule" id="PRU00182"/>
    </source>
</evidence>
<dbReference type="Gene3D" id="3.30.70.580">
    <property type="entry name" value="Pseudouridine synthase I, catalytic domain, N-terminal subdomain"/>
    <property type="match status" value="1"/>
</dbReference>
<dbReference type="PROSITE" id="PS50889">
    <property type="entry name" value="S4"/>
    <property type="match status" value="1"/>
</dbReference>
<sequence length="278" mass="31120">MSKSDYNKDRKSSGKDNGGARKRNFTGSGAPKAKNPPKPLDPNSIRLNKYVANSGVCSRREADVFIAAGSVTVNGKVISEMGYKVKLDDVVKFDGRHLNPEKREYVLLNKPKDFSTTVRNEHGKRNVAGLISSASKSTLLPVDRMAKASTGLLLFTNDMELTRRLVNPKNGLRKIYHVELNKPLRSVDLKRIQDGIAIDEKVVNVHDISYVDNAPKNQVGIELFSSRSNIVTKIFEHLDYEVSKLDRVIYGGLTKKDLPRGHWRYLTKQEVVNLGMVN</sequence>
<evidence type="ECO:0000313" key="7">
    <source>
        <dbReference type="Proteomes" id="UP000183257"/>
    </source>
</evidence>
<keyword evidence="7" id="KW-1185">Reference proteome</keyword>
<comment type="similarity">
    <text evidence="1">Belongs to the pseudouridine synthase RsuA family.</text>
</comment>
<dbReference type="AlphaFoldDB" id="A0A1K1QTN2"/>
<dbReference type="EMBL" id="FPIY01000005">
    <property type="protein sequence ID" value="SFW63117.1"/>
    <property type="molecule type" value="Genomic_DNA"/>
</dbReference>
<feature type="region of interest" description="Disordered" evidence="4">
    <location>
        <begin position="1"/>
        <end position="45"/>
    </location>
</feature>
<dbReference type="PANTHER" id="PTHR47683:SF2">
    <property type="entry name" value="RNA-BINDING S4 DOMAIN-CONTAINING PROTEIN"/>
    <property type="match status" value="1"/>
</dbReference>
<dbReference type="GO" id="GO:0000455">
    <property type="term" value="P:enzyme-directed rRNA pseudouridine synthesis"/>
    <property type="evidence" value="ECO:0007669"/>
    <property type="project" value="UniProtKB-ARBA"/>
</dbReference>
<keyword evidence="2" id="KW-0413">Isomerase</keyword>
<dbReference type="GO" id="GO:0003723">
    <property type="term" value="F:RNA binding"/>
    <property type="evidence" value="ECO:0007669"/>
    <property type="project" value="UniProtKB-KW"/>
</dbReference>
<evidence type="ECO:0000256" key="4">
    <source>
        <dbReference type="SAM" id="MobiDB-lite"/>
    </source>
</evidence>
<dbReference type="InterPro" id="IPR050343">
    <property type="entry name" value="RsuA_PseudoU_synthase"/>
</dbReference>
<evidence type="ECO:0000313" key="6">
    <source>
        <dbReference type="EMBL" id="SFW63117.1"/>
    </source>
</evidence>
<keyword evidence="3" id="KW-0694">RNA-binding</keyword>
<dbReference type="InterPro" id="IPR042092">
    <property type="entry name" value="PsdUridine_s_RsuA/RluB/E/F_cat"/>
</dbReference>
<reference evidence="7" key="1">
    <citation type="submission" date="2016-11" db="EMBL/GenBank/DDBJ databases">
        <authorList>
            <person name="Varghese N."/>
            <person name="Submissions S."/>
        </authorList>
    </citation>
    <scope>NUCLEOTIDE SEQUENCE [LARGE SCALE GENOMIC DNA]</scope>
    <source>
        <strain evidence="7">DSM 24786</strain>
    </source>
</reference>
<feature type="compositionally biased region" description="Basic and acidic residues" evidence="4">
    <location>
        <begin position="1"/>
        <end position="14"/>
    </location>
</feature>
<organism evidence="6 7">
    <name type="scientific">Cellulophaga fucicola</name>
    <dbReference type="NCBI Taxonomy" id="76595"/>
    <lineage>
        <taxon>Bacteria</taxon>
        <taxon>Pseudomonadati</taxon>
        <taxon>Bacteroidota</taxon>
        <taxon>Flavobacteriia</taxon>
        <taxon>Flavobacteriales</taxon>
        <taxon>Flavobacteriaceae</taxon>
        <taxon>Cellulophaga</taxon>
    </lineage>
</organism>
<dbReference type="Pfam" id="PF01479">
    <property type="entry name" value="S4"/>
    <property type="match status" value="1"/>
</dbReference>
<name>A0A1K1QTN2_9FLAO</name>
<dbReference type="CDD" id="cd00165">
    <property type="entry name" value="S4"/>
    <property type="match status" value="1"/>
</dbReference>
<dbReference type="STRING" id="76595.SAMN05660313_02929"/>
<dbReference type="InterPro" id="IPR036986">
    <property type="entry name" value="S4_RNA-bd_sf"/>
</dbReference>
<dbReference type="Proteomes" id="UP000183257">
    <property type="component" value="Unassembled WGS sequence"/>
</dbReference>
<dbReference type="SUPFAM" id="SSF55120">
    <property type="entry name" value="Pseudouridine synthase"/>
    <property type="match status" value="1"/>
</dbReference>